<dbReference type="PANTHER" id="PTHR22801:SF63">
    <property type="entry name" value="C-TYPE LECTIN DOMAIN-CONTAINING PROTEIN"/>
    <property type="match status" value="1"/>
</dbReference>
<keyword evidence="3" id="KW-1185">Reference proteome</keyword>
<dbReference type="InterPro" id="IPR016187">
    <property type="entry name" value="CTDL_fold"/>
</dbReference>
<reference evidence="2 3" key="1">
    <citation type="submission" date="2020-06" db="EMBL/GenBank/DDBJ databases">
        <authorList>
            <person name="Li R."/>
            <person name="Bekaert M."/>
        </authorList>
    </citation>
    <scope>NUCLEOTIDE SEQUENCE [LARGE SCALE GENOMIC DNA]</scope>
    <source>
        <strain evidence="3">wild</strain>
    </source>
</reference>
<proteinExistence type="predicted"/>
<dbReference type="SMART" id="SM00034">
    <property type="entry name" value="CLECT"/>
    <property type="match status" value="1"/>
</dbReference>
<evidence type="ECO:0000259" key="1">
    <source>
        <dbReference type="PROSITE" id="PS50041"/>
    </source>
</evidence>
<evidence type="ECO:0000313" key="2">
    <source>
        <dbReference type="EMBL" id="CAC5392823.1"/>
    </source>
</evidence>
<dbReference type="OrthoDB" id="6097821at2759"/>
<dbReference type="PANTHER" id="PTHR22801">
    <property type="entry name" value="LITHOSTATHINE"/>
    <property type="match status" value="1"/>
</dbReference>
<name>A0A6J8C8U0_MYTCO</name>
<dbReference type="PROSITE" id="PS50041">
    <property type="entry name" value="C_TYPE_LECTIN_2"/>
    <property type="match status" value="1"/>
</dbReference>
<dbReference type="InterPro" id="IPR050801">
    <property type="entry name" value="Ca-Dep_Lectins_ImmuneDev"/>
</dbReference>
<gene>
    <name evidence="2" type="ORF">MCOR_27731</name>
</gene>
<dbReference type="Proteomes" id="UP000507470">
    <property type="component" value="Unassembled WGS sequence"/>
</dbReference>
<dbReference type="EMBL" id="CACVKT020005076">
    <property type="protein sequence ID" value="CAC5392823.1"/>
    <property type="molecule type" value="Genomic_DNA"/>
</dbReference>
<dbReference type="AlphaFoldDB" id="A0A6J8C8U0"/>
<dbReference type="InterPro" id="IPR016186">
    <property type="entry name" value="C-type_lectin-like/link_sf"/>
</dbReference>
<dbReference type="CDD" id="cd00037">
    <property type="entry name" value="CLECT"/>
    <property type="match status" value="1"/>
</dbReference>
<dbReference type="Pfam" id="PF00059">
    <property type="entry name" value="Lectin_C"/>
    <property type="match status" value="1"/>
</dbReference>
<feature type="domain" description="C-type lectin" evidence="1">
    <location>
        <begin position="182"/>
        <end position="302"/>
    </location>
</feature>
<sequence length="304" mass="35340">MSFDGDMQSIIELLPEIRLFLKESEQLETIKQVFYMIQDKTFQANQCSYHLFIDVVKLLSSDSARQMRYSDAIKQFWQIGEFDLIYTSEVREMIWTQDETYKDLTLSVDFVWQKTVRSRLKCSVTCTDDERCGAFFFSDADKSCLASPFLLESTGQGIAVVGTEYYFFRPANCPDEYTYNRKNDLCVKIHTDTLNWNDAKSACEAKANGGLVTIRNQNQYDFIVQELDKMSLNEYVYIDGTDEVVEGTFIGKDGKEITFFDWDPISQMDDMHESQDCLSLNPDNYYKYEDTEVGIAHRYICEVV</sequence>
<evidence type="ECO:0000313" key="3">
    <source>
        <dbReference type="Proteomes" id="UP000507470"/>
    </source>
</evidence>
<dbReference type="SUPFAM" id="SSF56436">
    <property type="entry name" value="C-type lectin-like"/>
    <property type="match status" value="1"/>
</dbReference>
<accession>A0A6J8C8U0</accession>
<dbReference type="Gene3D" id="3.10.100.10">
    <property type="entry name" value="Mannose-Binding Protein A, subunit A"/>
    <property type="match status" value="1"/>
</dbReference>
<dbReference type="InterPro" id="IPR001304">
    <property type="entry name" value="C-type_lectin-like"/>
</dbReference>
<organism evidence="2 3">
    <name type="scientific">Mytilus coruscus</name>
    <name type="common">Sea mussel</name>
    <dbReference type="NCBI Taxonomy" id="42192"/>
    <lineage>
        <taxon>Eukaryota</taxon>
        <taxon>Metazoa</taxon>
        <taxon>Spiralia</taxon>
        <taxon>Lophotrochozoa</taxon>
        <taxon>Mollusca</taxon>
        <taxon>Bivalvia</taxon>
        <taxon>Autobranchia</taxon>
        <taxon>Pteriomorphia</taxon>
        <taxon>Mytilida</taxon>
        <taxon>Mytiloidea</taxon>
        <taxon>Mytilidae</taxon>
        <taxon>Mytilinae</taxon>
        <taxon>Mytilus</taxon>
    </lineage>
</organism>
<protein>
    <recommendedName>
        <fullName evidence="1">C-type lectin domain-containing protein</fullName>
    </recommendedName>
</protein>